<proteinExistence type="predicted"/>
<accession>A0A4C1WX76</accession>
<evidence type="ECO:0000313" key="3">
    <source>
        <dbReference type="Proteomes" id="UP000299102"/>
    </source>
</evidence>
<organism evidence="2 3">
    <name type="scientific">Eumeta variegata</name>
    <name type="common">Bagworm moth</name>
    <name type="synonym">Eumeta japonica</name>
    <dbReference type="NCBI Taxonomy" id="151549"/>
    <lineage>
        <taxon>Eukaryota</taxon>
        <taxon>Metazoa</taxon>
        <taxon>Ecdysozoa</taxon>
        <taxon>Arthropoda</taxon>
        <taxon>Hexapoda</taxon>
        <taxon>Insecta</taxon>
        <taxon>Pterygota</taxon>
        <taxon>Neoptera</taxon>
        <taxon>Endopterygota</taxon>
        <taxon>Lepidoptera</taxon>
        <taxon>Glossata</taxon>
        <taxon>Ditrysia</taxon>
        <taxon>Tineoidea</taxon>
        <taxon>Psychidae</taxon>
        <taxon>Oiketicinae</taxon>
        <taxon>Eumeta</taxon>
    </lineage>
</organism>
<sequence>MPRYRPCIKNNIVIAAYQTTAARLVGPEAGLTVGWEWKSRTGPELGACLIVERVYVMSTGVKASDIATGSRVEQKCSAGRAGDVSKLKRSERVTYEVPDRTIIPRRCRFYVAHRARSAFYTIALLAPEVVNATTGKLENGQPSMLCKQSMFARWCYLLRRGLPLLPPDMETSADRTEALSRLESLLYDEAKLLCPAYQVAKQRLVEAFDKAKLGKWVEKPLEQDQFLCELVDAEPTALFS</sequence>
<dbReference type="GO" id="GO:0006396">
    <property type="term" value="P:RNA processing"/>
    <property type="evidence" value="ECO:0007669"/>
    <property type="project" value="InterPro"/>
</dbReference>
<dbReference type="GO" id="GO:0005737">
    <property type="term" value="C:cytoplasm"/>
    <property type="evidence" value="ECO:0007669"/>
    <property type="project" value="TreeGrafter"/>
</dbReference>
<dbReference type="OrthoDB" id="10268011at2759"/>
<dbReference type="PROSITE" id="PS50141">
    <property type="entry name" value="A_DEAMIN_EDITASE"/>
    <property type="match status" value="1"/>
</dbReference>
<dbReference type="GO" id="GO:0005730">
    <property type="term" value="C:nucleolus"/>
    <property type="evidence" value="ECO:0007669"/>
    <property type="project" value="TreeGrafter"/>
</dbReference>
<evidence type="ECO:0000313" key="2">
    <source>
        <dbReference type="EMBL" id="GBP55252.1"/>
    </source>
</evidence>
<evidence type="ECO:0000259" key="1">
    <source>
        <dbReference type="PROSITE" id="PS50141"/>
    </source>
</evidence>
<dbReference type="GO" id="GO:0003725">
    <property type="term" value="F:double-stranded RNA binding"/>
    <property type="evidence" value="ECO:0007669"/>
    <property type="project" value="TreeGrafter"/>
</dbReference>
<dbReference type="PANTHER" id="PTHR10910:SF62">
    <property type="entry name" value="AT07585P-RELATED"/>
    <property type="match status" value="1"/>
</dbReference>
<dbReference type="STRING" id="151549.A0A4C1WX76"/>
<dbReference type="EMBL" id="BGZK01000664">
    <property type="protein sequence ID" value="GBP55252.1"/>
    <property type="molecule type" value="Genomic_DNA"/>
</dbReference>
<dbReference type="Pfam" id="PF02137">
    <property type="entry name" value="A_deamin"/>
    <property type="match status" value="1"/>
</dbReference>
<dbReference type="Proteomes" id="UP000299102">
    <property type="component" value="Unassembled WGS sequence"/>
</dbReference>
<comment type="caution">
    <text evidence="2">The sequence shown here is derived from an EMBL/GenBank/DDBJ whole genome shotgun (WGS) entry which is preliminary data.</text>
</comment>
<gene>
    <name evidence="2" type="primary">Adarb1</name>
    <name evidence="2" type="ORF">EVAR_24448_1</name>
</gene>
<keyword evidence="3" id="KW-1185">Reference proteome</keyword>
<dbReference type="AlphaFoldDB" id="A0A4C1WX76"/>
<dbReference type="GO" id="GO:0006382">
    <property type="term" value="P:adenosine to inosine editing"/>
    <property type="evidence" value="ECO:0007669"/>
    <property type="project" value="TreeGrafter"/>
</dbReference>
<protein>
    <submittedName>
        <fullName evidence="2">Double-stranded RNA-specific editase 1</fullName>
    </submittedName>
</protein>
<name>A0A4C1WX76_EUMVA</name>
<dbReference type="PANTHER" id="PTHR10910">
    <property type="entry name" value="EUKARYOTE SPECIFIC DSRNA BINDING PROTEIN"/>
    <property type="match status" value="1"/>
</dbReference>
<dbReference type="GO" id="GO:0008251">
    <property type="term" value="F:tRNA-specific adenosine deaminase activity"/>
    <property type="evidence" value="ECO:0007669"/>
    <property type="project" value="TreeGrafter"/>
</dbReference>
<feature type="domain" description="A to I editase" evidence="1">
    <location>
        <begin position="113"/>
        <end position="226"/>
    </location>
</feature>
<dbReference type="GO" id="GO:0003726">
    <property type="term" value="F:double-stranded RNA adenosine deaminase activity"/>
    <property type="evidence" value="ECO:0007669"/>
    <property type="project" value="TreeGrafter"/>
</dbReference>
<reference evidence="2 3" key="1">
    <citation type="journal article" date="2019" name="Commun. Biol.">
        <title>The bagworm genome reveals a unique fibroin gene that provides high tensile strength.</title>
        <authorList>
            <person name="Kono N."/>
            <person name="Nakamura H."/>
            <person name="Ohtoshi R."/>
            <person name="Tomita M."/>
            <person name="Numata K."/>
            <person name="Arakawa K."/>
        </authorList>
    </citation>
    <scope>NUCLEOTIDE SEQUENCE [LARGE SCALE GENOMIC DNA]</scope>
</reference>
<dbReference type="InterPro" id="IPR002466">
    <property type="entry name" value="A_deamin"/>
</dbReference>